<dbReference type="GeneID" id="36627396"/>
<accession>A0A2T4AID2</accession>
<evidence type="ECO:0000256" key="1">
    <source>
        <dbReference type="SAM" id="MobiDB-lite"/>
    </source>
</evidence>
<name>A0A2T4AID2_TRIHA</name>
<proteinExistence type="predicted"/>
<gene>
    <name evidence="2" type="ORF">M431DRAFT_506596</name>
</gene>
<dbReference type="AlphaFoldDB" id="A0A2T4AID2"/>
<organism evidence="2 3">
    <name type="scientific">Trichoderma harzianum CBS 226.95</name>
    <dbReference type="NCBI Taxonomy" id="983964"/>
    <lineage>
        <taxon>Eukaryota</taxon>
        <taxon>Fungi</taxon>
        <taxon>Dikarya</taxon>
        <taxon>Ascomycota</taxon>
        <taxon>Pezizomycotina</taxon>
        <taxon>Sordariomycetes</taxon>
        <taxon>Hypocreomycetidae</taxon>
        <taxon>Hypocreales</taxon>
        <taxon>Hypocreaceae</taxon>
        <taxon>Trichoderma</taxon>
    </lineage>
</organism>
<reference evidence="2 3" key="1">
    <citation type="submission" date="2016-07" db="EMBL/GenBank/DDBJ databases">
        <title>Multiple horizontal gene transfer events from other fungi enriched the ability of initially mycotrophic Trichoderma (Ascomycota) to feed on dead plant biomass.</title>
        <authorList>
            <consortium name="DOE Joint Genome Institute"/>
            <person name="Aerts A."/>
            <person name="Atanasova L."/>
            <person name="Chenthamara K."/>
            <person name="Zhang J."/>
            <person name="Grujic M."/>
            <person name="Henrissat B."/>
            <person name="Kuo A."/>
            <person name="Salamov A."/>
            <person name="Lipzen A."/>
            <person name="Labutti K."/>
            <person name="Barry K."/>
            <person name="Miao Y."/>
            <person name="Rahimi M.J."/>
            <person name="Shen Q."/>
            <person name="Grigoriev I.V."/>
            <person name="Kubicek C.P."/>
            <person name="Druzhinina I.S."/>
        </authorList>
    </citation>
    <scope>NUCLEOTIDE SEQUENCE [LARGE SCALE GENOMIC DNA]</scope>
    <source>
        <strain evidence="2 3">CBS 226.95</strain>
    </source>
</reference>
<dbReference type="EMBL" id="KZ679678">
    <property type="protein sequence ID" value="PTB56850.1"/>
    <property type="molecule type" value="Genomic_DNA"/>
</dbReference>
<protein>
    <submittedName>
        <fullName evidence="2">Uncharacterized protein</fullName>
    </submittedName>
</protein>
<keyword evidence="3" id="KW-1185">Reference proteome</keyword>
<evidence type="ECO:0000313" key="2">
    <source>
        <dbReference type="EMBL" id="PTB56850.1"/>
    </source>
</evidence>
<feature type="region of interest" description="Disordered" evidence="1">
    <location>
        <begin position="36"/>
        <end position="64"/>
    </location>
</feature>
<sequence>MKLAGRLLRICPSAHSVPERFALLMTPHLQLIPATTTTTAGPSAHPGPLSLPTQRAANHARRPRQLSDFAGWRERSDKALGWCVSCICQHAAYTTGTGAAKRARSTGSTEHRAWRRTILNWALFLIT</sequence>
<evidence type="ECO:0000313" key="3">
    <source>
        <dbReference type="Proteomes" id="UP000241690"/>
    </source>
</evidence>
<dbReference type="Proteomes" id="UP000241690">
    <property type="component" value="Unassembled WGS sequence"/>
</dbReference>
<dbReference type="RefSeq" id="XP_024776527.1">
    <property type="nucleotide sequence ID" value="XM_024918827.1"/>
</dbReference>